<evidence type="ECO:0000313" key="10">
    <source>
        <dbReference type="EMBL" id="CAE4636205.1"/>
    </source>
</evidence>
<reference evidence="10" key="1">
    <citation type="submission" date="2021-01" db="EMBL/GenBank/DDBJ databases">
        <authorList>
            <person name="Corre E."/>
            <person name="Pelletier E."/>
            <person name="Niang G."/>
            <person name="Scheremetjew M."/>
            <person name="Finn R."/>
            <person name="Kale V."/>
            <person name="Holt S."/>
            <person name="Cochrane G."/>
            <person name="Meng A."/>
            <person name="Brown T."/>
            <person name="Cohen L."/>
        </authorList>
    </citation>
    <scope>NUCLEOTIDE SEQUENCE</scope>
    <source>
        <strain evidence="10">CCMP3105</strain>
    </source>
</reference>
<evidence type="ECO:0000256" key="6">
    <source>
        <dbReference type="ARBA" id="ARBA00023027"/>
    </source>
</evidence>
<dbReference type="PRINTS" id="PR00368">
    <property type="entry name" value="FADPNR"/>
</dbReference>
<dbReference type="SUPFAM" id="SSF51905">
    <property type="entry name" value="FAD/NAD(P)-binding domain"/>
    <property type="match status" value="1"/>
</dbReference>
<evidence type="ECO:0000256" key="2">
    <source>
        <dbReference type="ARBA" id="ARBA00006442"/>
    </source>
</evidence>
<dbReference type="EMBL" id="HBNR01064865">
    <property type="protein sequence ID" value="CAE4636205.1"/>
    <property type="molecule type" value="Transcribed_RNA"/>
</dbReference>
<keyword evidence="4" id="KW-0274">FAD</keyword>
<dbReference type="Pfam" id="PF07992">
    <property type="entry name" value="Pyr_redox_2"/>
    <property type="match status" value="1"/>
</dbReference>
<dbReference type="InterPro" id="IPR050446">
    <property type="entry name" value="FAD-oxidoreductase/Apoptosis"/>
</dbReference>
<protein>
    <recommendedName>
        <fullName evidence="7">monodehydroascorbate reductase (NADH)</fullName>
        <ecNumber evidence="7">1.6.5.4</ecNumber>
    </recommendedName>
</protein>
<keyword evidence="5" id="KW-0560">Oxidoreductase</keyword>
<dbReference type="AlphaFoldDB" id="A0A7S4VL56"/>
<keyword evidence="3" id="KW-0285">Flavoprotein</keyword>
<dbReference type="GO" id="GO:0005737">
    <property type="term" value="C:cytoplasm"/>
    <property type="evidence" value="ECO:0007669"/>
    <property type="project" value="TreeGrafter"/>
</dbReference>
<gene>
    <name evidence="10" type="ORF">AMON00008_LOCUS45802</name>
</gene>
<evidence type="ECO:0000259" key="9">
    <source>
        <dbReference type="Pfam" id="PF21791"/>
    </source>
</evidence>
<dbReference type="PANTHER" id="PTHR43557">
    <property type="entry name" value="APOPTOSIS-INDUCING FACTOR 1"/>
    <property type="match status" value="1"/>
</dbReference>
<comment type="similarity">
    <text evidence="2">Belongs to the FAD-dependent oxidoreductase family.</text>
</comment>
<dbReference type="InterPro" id="IPR023753">
    <property type="entry name" value="FAD/NAD-binding_dom"/>
</dbReference>
<evidence type="ECO:0000256" key="3">
    <source>
        <dbReference type="ARBA" id="ARBA00022630"/>
    </source>
</evidence>
<dbReference type="GO" id="GO:0016656">
    <property type="term" value="F:monodehydroascorbate reductase (NADH) activity"/>
    <property type="evidence" value="ECO:0007669"/>
    <property type="project" value="UniProtKB-EC"/>
</dbReference>
<evidence type="ECO:0000256" key="4">
    <source>
        <dbReference type="ARBA" id="ARBA00022827"/>
    </source>
</evidence>
<evidence type="ECO:0000259" key="8">
    <source>
        <dbReference type="Pfam" id="PF07992"/>
    </source>
</evidence>
<dbReference type="PRINTS" id="PR00411">
    <property type="entry name" value="PNDRDTASEI"/>
</dbReference>
<comment type="cofactor">
    <cofactor evidence="1">
        <name>FAD</name>
        <dbReference type="ChEBI" id="CHEBI:57692"/>
    </cofactor>
</comment>
<dbReference type="PANTHER" id="PTHR43557:SF2">
    <property type="entry name" value="RIESKE DOMAIN-CONTAINING PROTEIN-RELATED"/>
    <property type="match status" value="1"/>
</dbReference>
<feature type="domain" description="Monodehydroascorbate reductase 3-like C-terminal" evidence="9">
    <location>
        <begin position="359"/>
        <end position="439"/>
    </location>
</feature>
<dbReference type="Pfam" id="PF21791">
    <property type="entry name" value="MDHAR3-like_C"/>
    <property type="match status" value="1"/>
</dbReference>
<dbReference type="EC" id="1.6.5.4" evidence="7"/>
<proteinExistence type="inferred from homology"/>
<evidence type="ECO:0000256" key="7">
    <source>
        <dbReference type="ARBA" id="ARBA00038920"/>
    </source>
</evidence>
<keyword evidence="6" id="KW-0520">NAD</keyword>
<evidence type="ECO:0000256" key="5">
    <source>
        <dbReference type="ARBA" id="ARBA00023002"/>
    </source>
</evidence>
<dbReference type="InterPro" id="IPR036188">
    <property type="entry name" value="FAD/NAD-bd_sf"/>
</dbReference>
<sequence length="447" mass="46950">MAQALSSGRCPIFMLRACARQMSKSFEYLIVGGGNAAGYACRELAAQGVAAGKVGIVTAETVPPYERPALTKAYLHPPTAKVRARLPGFHTCVGGGGDRQTSEWYAEKGISFVQGRATAVDLAAKTVAVGEDTCAYDKLILATGARPLRVSQFGVKGDDLKNVFYIREEPEAAALVQALEALGGAGKAVIVGGGYIGLECAAALVGWGVETTMVFPEANCMPRLFNAELGKWLEDEYTARGVKILKGDLVTEFLSEGEAVSGVRLKSGQTLPCNVAVVGVGASPNVEFCSGLTMDKGGFAVDPLMKTSDPSVFAIGDVCAFPSAYGGTSRCEHVDHARKSAKQAVMAAMGLSPEPYKYLPYFYSRVFEYSDAPIVFNFFGDESGECQVCTRGEKSIGAIWAKDGKVMGALLMGSPGPTADDQAKLRELVAAQPAAVDAATVFAAAKL</sequence>
<evidence type="ECO:0000256" key="1">
    <source>
        <dbReference type="ARBA" id="ARBA00001974"/>
    </source>
</evidence>
<dbReference type="SUPFAM" id="SSF55424">
    <property type="entry name" value="FAD/NAD-linked reductases, dimerisation (C-terminal) domain"/>
    <property type="match status" value="1"/>
</dbReference>
<organism evidence="10">
    <name type="scientific">Alexandrium monilatum</name>
    <dbReference type="NCBI Taxonomy" id="311494"/>
    <lineage>
        <taxon>Eukaryota</taxon>
        <taxon>Sar</taxon>
        <taxon>Alveolata</taxon>
        <taxon>Dinophyceae</taxon>
        <taxon>Gonyaulacales</taxon>
        <taxon>Pyrocystaceae</taxon>
        <taxon>Alexandrium</taxon>
    </lineage>
</organism>
<feature type="domain" description="FAD/NAD(P)-binding" evidence="8">
    <location>
        <begin position="27"/>
        <end position="341"/>
    </location>
</feature>
<dbReference type="InterPro" id="IPR048618">
    <property type="entry name" value="MDHAR3-like_C"/>
</dbReference>
<dbReference type="Gene3D" id="3.30.390.30">
    <property type="match status" value="1"/>
</dbReference>
<dbReference type="Gene3D" id="3.50.50.60">
    <property type="entry name" value="FAD/NAD(P)-binding domain"/>
    <property type="match status" value="2"/>
</dbReference>
<dbReference type="InterPro" id="IPR016156">
    <property type="entry name" value="FAD/NAD-linked_Rdtase_dimer_sf"/>
</dbReference>
<accession>A0A7S4VL56</accession>
<name>A0A7S4VL56_9DINO</name>